<reference evidence="2 3" key="1">
    <citation type="submission" date="2019-03" db="EMBL/GenBank/DDBJ databases">
        <title>Draft genome sequences of novel Actinobacteria.</title>
        <authorList>
            <person name="Sahin N."/>
            <person name="Ay H."/>
            <person name="Saygin H."/>
        </authorList>
    </citation>
    <scope>NUCLEOTIDE SEQUENCE [LARGE SCALE GENOMIC DNA]</scope>
    <source>
        <strain evidence="2 3">JCM 30547</strain>
    </source>
</reference>
<evidence type="ECO:0000256" key="1">
    <source>
        <dbReference type="SAM" id="Phobius"/>
    </source>
</evidence>
<keyword evidence="1" id="KW-0472">Membrane</keyword>
<organism evidence="2 3">
    <name type="scientific">Kribbella albertanoniae</name>
    <dbReference type="NCBI Taxonomy" id="1266829"/>
    <lineage>
        <taxon>Bacteria</taxon>
        <taxon>Bacillati</taxon>
        <taxon>Actinomycetota</taxon>
        <taxon>Actinomycetes</taxon>
        <taxon>Propionibacteriales</taxon>
        <taxon>Kribbellaceae</taxon>
        <taxon>Kribbella</taxon>
    </lineage>
</organism>
<comment type="caution">
    <text evidence="2">The sequence shown here is derived from an EMBL/GenBank/DDBJ whole genome shotgun (WGS) entry which is preliminary data.</text>
</comment>
<sequence length="196" mass="21080">MNDHPAPGRRGSLPGLALATGLLAFLIADGRSADGSSSSPPSPGGDLPGSPGAVAAFFVAAGAVIVLFVLLVAGSALHDRVIRLAGVISARDSVVPKQPTRRWRRRNHFFVRAVDEFLEATDRLGPDEQQFIEYQLSALVTADEETRFRILSSLLTAHDGQLIYFAVRQLEREMRPPGKGQLAYLAAAVQARQALR</sequence>
<dbReference type="EMBL" id="SMKA01000211">
    <property type="protein sequence ID" value="TDC21685.1"/>
    <property type="molecule type" value="Genomic_DNA"/>
</dbReference>
<dbReference type="AlphaFoldDB" id="A0A4V2XPD8"/>
<name>A0A4V2XPD8_9ACTN</name>
<feature type="transmembrane region" description="Helical" evidence="1">
    <location>
        <begin position="54"/>
        <end position="73"/>
    </location>
</feature>
<dbReference type="Proteomes" id="UP000295075">
    <property type="component" value="Unassembled WGS sequence"/>
</dbReference>
<keyword evidence="3" id="KW-1185">Reference proteome</keyword>
<gene>
    <name evidence="2" type="ORF">E1261_32790</name>
</gene>
<keyword evidence="1" id="KW-1133">Transmembrane helix</keyword>
<protein>
    <submittedName>
        <fullName evidence="2">Uncharacterized protein</fullName>
    </submittedName>
</protein>
<dbReference type="RefSeq" id="WP_132413491.1">
    <property type="nucleotide sequence ID" value="NZ_SMKA01000211.1"/>
</dbReference>
<accession>A0A4V2XPD8</accession>
<keyword evidence="1" id="KW-0812">Transmembrane</keyword>
<evidence type="ECO:0000313" key="2">
    <source>
        <dbReference type="EMBL" id="TDC21685.1"/>
    </source>
</evidence>
<evidence type="ECO:0000313" key="3">
    <source>
        <dbReference type="Proteomes" id="UP000295075"/>
    </source>
</evidence>
<proteinExistence type="predicted"/>